<evidence type="ECO:0000259" key="3">
    <source>
        <dbReference type="Pfam" id="PF26294"/>
    </source>
</evidence>
<feature type="domain" description="SpaO FliM/N C-terminal related" evidence="4">
    <location>
        <begin position="147"/>
        <end position="208"/>
    </location>
</feature>
<accession>A0A7G3G5X1</accession>
<dbReference type="GO" id="GO:0071978">
    <property type="term" value="P:bacterial-type flagellum-dependent swarming motility"/>
    <property type="evidence" value="ECO:0007669"/>
    <property type="project" value="TreeGrafter"/>
</dbReference>
<dbReference type="GO" id="GO:0009425">
    <property type="term" value="C:bacterial-type flagellum basal body"/>
    <property type="evidence" value="ECO:0007669"/>
    <property type="project" value="InterPro"/>
</dbReference>
<dbReference type="RefSeq" id="WP_130105163.1">
    <property type="nucleotide sequence ID" value="NZ_CP025781.1"/>
</dbReference>
<comment type="similarity">
    <text evidence="1">Belongs to the FliN/MopA/SpaO family.</text>
</comment>
<dbReference type="InterPro" id="IPR058805">
    <property type="entry name" value="SpaO_FliMN_C_rel"/>
</dbReference>
<sequence length="298" mass="33140">MNALGLRQLTSTEHAWQHAQKCWQVQGIEVSFSLPDVEACHVFSVDGGRWQGLLSLHEWLSCVSPALAEILGSTGDEGLLQALFMATPRPLEFTATELAYDSLQLGEKAQMPVSAMPCLTTPQGRVWLIDIPAMRKGQDKVNPAWLLTLPLQLIFEIGYSKLSQRAKARLGVGDVLLITEETHWVKSCDVRIGRYWQNEDGIMIEREDQAHLVTPTEIPDLLAELPLRLEFILQQSTVSVAELGDLYLGQLLPLLPDAEKQIEVKANGVLIARGELVQVDGRLGVELLEIQQEVLHVE</sequence>
<dbReference type="PANTHER" id="PTHR30034:SF5">
    <property type="entry name" value="SECRETION SYSTEM APPARATUS PROTEIN SSAQ"/>
    <property type="match status" value="1"/>
</dbReference>
<dbReference type="InterPro" id="IPR001543">
    <property type="entry name" value="FliN-like_C"/>
</dbReference>
<evidence type="ECO:0000313" key="5">
    <source>
        <dbReference type="EMBL" id="QBC42542.1"/>
    </source>
</evidence>
<dbReference type="GO" id="GO:0003774">
    <property type="term" value="F:cytoskeletal motor activity"/>
    <property type="evidence" value="ECO:0007669"/>
    <property type="project" value="InterPro"/>
</dbReference>
<dbReference type="PANTHER" id="PTHR30034">
    <property type="entry name" value="FLAGELLAR MOTOR SWITCH PROTEIN FLIM"/>
    <property type="match status" value="1"/>
</dbReference>
<proteinExistence type="inferred from homology"/>
<feature type="domain" description="SpaO N-terminal" evidence="3">
    <location>
        <begin position="6"/>
        <end position="132"/>
    </location>
</feature>
<protein>
    <submittedName>
        <fullName evidence="5">Uncharacterized protein</fullName>
    </submittedName>
</protein>
<keyword evidence="6" id="KW-1185">Reference proteome</keyword>
<name>A0A7G3G5X1_9NEIS</name>
<dbReference type="Proteomes" id="UP000515917">
    <property type="component" value="Chromosome"/>
</dbReference>
<evidence type="ECO:0000256" key="1">
    <source>
        <dbReference type="ARBA" id="ARBA00009226"/>
    </source>
</evidence>
<dbReference type="Pfam" id="PF26294">
    <property type="entry name" value="SpaO_N"/>
    <property type="match status" value="1"/>
</dbReference>
<dbReference type="EMBL" id="CP025781">
    <property type="protein sequence ID" value="QBC42542.1"/>
    <property type="molecule type" value="Genomic_DNA"/>
</dbReference>
<dbReference type="Gene3D" id="2.30.330.10">
    <property type="entry name" value="SpoA-like"/>
    <property type="match status" value="1"/>
</dbReference>
<dbReference type="AlphaFoldDB" id="A0A7G3G5X1"/>
<gene>
    <name evidence="5" type="ORF">C1H71_02525</name>
</gene>
<evidence type="ECO:0000259" key="2">
    <source>
        <dbReference type="Pfam" id="PF01052"/>
    </source>
</evidence>
<dbReference type="SUPFAM" id="SSF101801">
    <property type="entry name" value="Surface presentation of antigens (SPOA)"/>
    <property type="match status" value="1"/>
</dbReference>
<reference evidence="5 6" key="1">
    <citation type="submission" date="2018-01" db="EMBL/GenBank/DDBJ databases">
        <title>Genome sequence of Iodobacter sp. strain PCH194 isolated from Indian Trans-Himalaya.</title>
        <authorList>
            <person name="Kumar V."/>
            <person name="Thakur V."/>
            <person name="Kumar S."/>
            <person name="Singh D."/>
        </authorList>
    </citation>
    <scope>NUCLEOTIDE SEQUENCE [LARGE SCALE GENOMIC DNA]</scope>
    <source>
        <strain evidence="5 6">PCH194</strain>
    </source>
</reference>
<dbReference type="InterPro" id="IPR058804">
    <property type="entry name" value="SpaO_N"/>
</dbReference>
<dbReference type="GO" id="GO:0050918">
    <property type="term" value="P:positive chemotaxis"/>
    <property type="evidence" value="ECO:0007669"/>
    <property type="project" value="TreeGrafter"/>
</dbReference>
<dbReference type="InterPro" id="IPR036429">
    <property type="entry name" value="SpoA-like_sf"/>
</dbReference>
<dbReference type="Pfam" id="PF26304">
    <property type="entry name" value="FliMN_C_rel"/>
    <property type="match status" value="1"/>
</dbReference>
<dbReference type="Pfam" id="PF01052">
    <property type="entry name" value="FliMN_C"/>
    <property type="match status" value="1"/>
</dbReference>
<dbReference type="InterPro" id="IPR001172">
    <property type="entry name" value="FliN_T3SS_HrcQb"/>
</dbReference>
<dbReference type="PRINTS" id="PR00956">
    <property type="entry name" value="FLGMOTORFLIN"/>
</dbReference>
<evidence type="ECO:0000259" key="4">
    <source>
        <dbReference type="Pfam" id="PF26304"/>
    </source>
</evidence>
<feature type="domain" description="Flagellar motor switch protein FliN-like C-terminal" evidence="2">
    <location>
        <begin position="222"/>
        <end position="290"/>
    </location>
</feature>
<dbReference type="KEGG" id="ifl:C1H71_02525"/>
<organism evidence="5 6">
    <name type="scientific">Iodobacter fluviatilis</name>
    <dbReference type="NCBI Taxonomy" id="537"/>
    <lineage>
        <taxon>Bacteria</taxon>
        <taxon>Pseudomonadati</taxon>
        <taxon>Pseudomonadota</taxon>
        <taxon>Betaproteobacteria</taxon>
        <taxon>Neisseriales</taxon>
        <taxon>Chitinibacteraceae</taxon>
        <taxon>Iodobacter</taxon>
    </lineage>
</organism>
<evidence type="ECO:0000313" key="6">
    <source>
        <dbReference type="Proteomes" id="UP000515917"/>
    </source>
</evidence>